<proteinExistence type="predicted"/>
<evidence type="ECO:0000313" key="2">
    <source>
        <dbReference type="EMBL" id="AWX52890.1"/>
    </source>
</evidence>
<dbReference type="EMBL" id="MH319475">
    <property type="protein sequence ID" value="AWX52890.1"/>
    <property type="molecule type" value="Genomic_DNA"/>
</dbReference>
<dbReference type="GeneID" id="37541029"/>
<reference evidence="2" key="1">
    <citation type="journal article" date="2019" name="Int. J. Biol. Macromol.">
        <title>Characterization and comparative analysis of six complete mitochondrial genomes from ectomycorrhizal fungi of the Lactarius genus and phylogenetic analysis of the Agaricomycetes.</title>
        <authorList>
            <person name="Li Q."/>
            <person name="Wang Q."/>
            <person name="Jin X."/>
            <person name="Chen Z."/>
            <person name="Xiong C."/>
            <person name="Li P."/>
            <person name="Liu Q."/>
            <person name="Huang W."/>
        </authorList>
    </citation>
    <scope>NUCLEOTIDE SEQUENCE</scope>
</reference>
<keyword evidence="1" id="KW-0472">Membrane</keyword>
<geneLocation type="mitochondrion" evidence="2"/>
<name>A0A2Z4M8S7_9AGAM</name>
<keyword evidence="1" id="KW-1133">Transmembrane helix</keyword>
<feature type="transmembrane region" description="Helical" evidence="1">
    <location>
        <begin position="12"/>
        <end position="32"/>
    </location>
</feature>
<keyword evidence="2" id="KW-0496">Mitochondrion</keyword>
<keyword evidence="1" id="KW-0812">Transmembrane</keyword>
<sequence length="190" mass="21458">MTNTLLSNNNLLDYGILIGCGLILGCSVYYLIRSNYIANLPTNTEALTNQEIEAIINENAITVTNNENIDAIIDDDSDFSTDVDSQSVSNLDWASLSDFDEILADQELWFLPWFDGLLNPGEFIMPDVDFNICPIEELKLYELSSLFSREMAEHSVSEEDLRELISMFTVEDLATNWINDAILCLIKLLE</sequence>
<dbReference type="AlphaFoldDB" id="A0A2Z4M8S7"/>
<organism evidence="2">
    <name type="scientific">Lactarius hatsudake</name>
    <dbReference type="NCBI Taxonomy" id="416442"/>
    <lineage>
        <taxon>Eukaryota</taxon>
        <taxon>Fungi</taxon>
        <taxon>Dikarya</taxon>
        <taxon>Basidiomycota</taxon>
        <taxon>Agaricomycotina</taxon>
        <taxon>Agaricomycetes</taxon>
        <taxon>Russulales</taxon>
        <taxon>Russulaceae</taxon>
        <taxon>Lactarius</taxon>
    </lineage>
</organism>
<evidence type="ECO:0000256" key="1">
    <source>
        <dbReference type="SAM" id="Phobius"/>
    </source>
</evidence>
<dbReference type="RefSeq" id="YP_009504193.1">
    <property type="nucleotide sequence ID" value="NC_038205.1"/>
</dbReference>
<gene>
    <name evidence="2" type="primary">orf190</name>
</gene>
<protein>
    <submittedName>
        <fullName evidence="2">Uncharacterized protein</fullName>
    </submittedName>
</protein>
<accession>A0A2Z4M8S7</accession>